<dbReference type="InterPro" id="IPR019080">
    <property type="entry name" value="YqaJ_viral_recombinase"/>
</dbReference>
<proteinExistence type="predicted"/>
<dbReference type="CDD" id="cd22343">
    <property type="entry name" value="PDDEXK_lambda_exonuclease-like"/>
    <property type="match status" value="1"/>
</dbReference>
<reference evidence="3 4" key="1">
    <citation type="journal article" date="2015" name="Genome Biol. Evol.">
        <title>The genome of winter moth (Operophtera brumata) provides a genomic perspective on sexual dimorphism and phenology.</title>
        <authorList>
            <person name="Derks M.F."/>
            <person name="Smit S."/>
            <person name="Salis L."/>
            <person name="Schijlen E."/>
            <person name="Bossers A."/>
            <person name="Mateman C."/>
            <person name="Pijl A.S."/>
            <person name="de Ridder D."/>
            <person name="Groenen M.A."/>
            <person name="Visser M.E."/>
            <person name="Megens H.J."/>
        </authorList>
    </citation>
    <scope>NUCLEOTIDE SEQUENCE [LARGE SCALE GENOMIC DNA]</scope>
    <source>
        <strain evidence="3">WM2013NL</strain>
        <tissue evidence="3">Head and thorax</tissue>
    </source>
</reference>
<dbReference type="Pfam" id="PF09588">
    <property type="entry name" value="YqaJ"/>
    <property type="match status" value="1"/>
</dbReference>
<dbReference type="PROSITE" id="PS51257">
    <property type="entry name" value="PROKAR_LIPOPROTEIN"/>
    <property type="match status" value="1"/>
</dbReference>
<organism evidence="3 4">
    <name type="scientific">Operophtera brumata</name>
    <name type="common">Winter moth</name>
    <name type="synonym">Phalaena brumata</name>
    <dbReference type="NCBI Taxonomy" id="104452"/>
    <lineage>
        <taxon>Eukaryota</taxon>
        <taxon>Metazoa</taxon>
        <taxon>Ecdysozoa</taxon>
        <taxon>Arthropoda</taxon>
        <taxon>Hexapoda</taxon>
        <taxon>Insecta</taxon>
        <taxon>Pterygota</taxon>
        <taxon>Neoptera</taxon>
        <taxon>Endopterygota</taxon>
        <taxon>Lepidoptera</taxon>
        <taxon>Glossata</taxon>
        <taxon>Ditrysia</taxon>
        <taxon>Geometroidea</taxon>
        <taxon>Geometridae</taxon>
        <taxon>Larentiinae</taxon>
        <taxon>Operophtera</taxon>
    </lineage>
</organism>
<dbReference type="InterPro" id="IPR011604">
    <property type="entry name" value="PDDEXK-like_dom_sf"/>
</dbReference>
<keyword evidence="4" id="KW-1185">Reference proteome</keyword>
<dbReference type="Proteomes" id="UP000037510">
    <property type="component" value="Unassembled WGS sequence"/>
</dbReference>
<dbReference type="EMBL" id="JTDY01004501">
    <property type="protein sequence ID" value="KOB68075.1"/>
    <property type="molecule type" value="Genomic_DNA"/>
</dbReference>
<evidence type="ECO:0000259" key="2">
    <source>
        <dbReference type="Pfam" id="PF20700"/>
    </source>
</evidence>
<dbReference type="GO" id="GO:0006281">
    <property type="term" value="P:DNA repair"/>
    <property type="evidence" value="ECO:0007669"/>
    <property type="project" value="UniProtKB-ARBA"/>
</dbReference>
<dbReference type="AlphaFoldDB" id="A0A0L7KY33"/>
<feature type="domain" description="Mutator-like transposase" evidence="2">
    <location>
        <begin position="10"/>
        <end position="185"/>
    </location>
</feature>
<dbReference type="PANTHER" id="PTHR46609:SF8">
    <property type="entry name" value="YQAJ VIRAL RECOMBINASE DOMAIN-CONTAINING PROTEIN"/>
    <property type="match status" value="1"/>
</dbReference>
<comment type="caution">
    <text evidence="3">The sequence shown here is derived from an EMBL/GenBank/DDBJ whole genome shotgun (WGS) entry which is preliminary data.</text>
</comment>
<evidence type="ECO:0000313" key="4">
    <source>
        <dbReference type="Proteomes" id="UP000037510"/>
    </source>
</evidence>
<evidence type="ECO:0000313" key="3">
    <source>
        <dbReference type="EMBL" id="KOB68075.1"/>
    </source>
</evidence>
<protein>
    <submittedName>
        <fullName evidence="3">Uncharacterized protein</fullName>
    </submittedName>
</protein>
<accession>A0A0L7KY33</accession>
<dbReference type="InterPro" id="IPR011335">
    <property type="entry name" value="Restrct_endonuc-II-like"/>
</dbReference>
<dbReference type="InterPro" id="IPR049012">
    <property type="entry name" value="Mutator_transp_dom"/>
</dbReference>
<evidence type="ECO:0000259" key="1">
    <source>
        <dbReference type="Pfam" id="PF09588"/>
    </source>
</evidence>
<name>A0A0L7KY33_OPEBR</name>
<sequence length="473" mass="54194">MCKEEFKIKNSHENLNKNAVTGAMVAGCGNAQLQNFTAALDLPRITPHMYKKSHDQVCQAWEETSWDEMRKAGEEERQAAIAEGKVTHDGTPVIDVIIDGCWCRRSYRTNYAALSGAATIIGRRFGKVLFFSVRNKYCCICARAEKRGEDAKEHTCYKNFTGPSTAMESEILVEGFKRSIEMHQTDNYGEHVDRPDMDLEIFEMAKATFLKNLEKSEIERQEIQETTKLQSESGECLELRRKLLTSSNFGKVVKRRKTNSCANMVQNLLYQPNVSHVASVNHGSTHEKIAREQVSEMLKEKIDLCGLFIDEHQPFLGCSPDGVISNENTLVEIKCPIVPYKIGIDEAIKGGKMHFWKVDKKTGQTYVNKNSDWFMQVQGQMHICKAPRCVLAVWYGDNKIKIEIIERDDRFWQERMEPCLSAFYFDCLLPELVDPRFSRGKPIREPSYVKLKEKPANMEILKIKKLKEPAKQK</sequence>
<dbReference type="SUPFAM" id="SSF52980">
    <property type="entry name" value="Restriction endonuclease-like"/>
    <property type="match status" value="1"/>
</dbReference>
<dbReference type="Gene3D" id="3.90.320.10">
    <property type="match status" value="1"/>
</dbReference>
<dbReference type="Pfam" id="PF20700">
    <property type="entry name" value="Mutator"/>
    <property type="match status" value="1"/>
</dbReference>
<dbReference type="InterPro" id="IPR051703">
    <property type="entry name" value="NF-kappa-B_Signaling_Reg"/>
</dbReference>
<dbReference type="PANTHER" id="PTHR46609">
    <property type="entry name" value="EXONUCLEASE, PHAGE-TYPE/RECB, C-TERMINAL DOMAIN-CONTAINING PROTEIN"/>
    <property type="match status" value="1"/>
</dbReference>
<gene>
    <name evidence="3" type="ORF">OBRU01_19060</name>
</gene>
<feature type="domain" description="YqaJ viral recombinase" evidence="1">
    <location>
        <begin position="237"/>
        <end position="383"/>
    </location>
</feature>